<proteinExistence type="predicted"/>
<protein>
    <submittedName>
        <fullName evidence="1">Uncharacterized protein</fullName>
    </submittedName>
</protein>
<evidence type="ECO:0000313" key="1">
    <source>
        <dbReference type="EMBL" id="KAJ8680077.1"/>
    </source>
</evidence>
<reference evidence="1" key="1">
    <citation type="submission" date="2023-04" db="EMBL/GenBank/DDBJ databases">
        <title>A chromosome-level genome assembly of the parasitoid wasp Eretmocerus hayati.</title>
        <authorList>
            <person name="Zhong Y."/>
            <person name="Liu S."/>
            <person name="Liu Y."/>
        </authorList>
    </citation>
    <scope>NUCLEOTIDE SEQUENCE</scope>
    <source>
        <strain evidence="1">ZJU_SS_LIU_2023</strain>
    </source>
</reference>
<keyword evidence="2" id="KW-1185">Reference proteome</keyword>
<dbReference type="EMBL" id="CM056742">
    <property type="protein sequence ID" value="KAJ8680077.1"/>
    <property type="molecule type" value="Genomic_DNA"/>
</dbReference>
<name>A0ACC2P9U9_9HYME</name>
<accession>A0ACC2P9U9</accession>
<dbReference type="Proteomes" id="UP001239111">
    <property type="component" value="Chromosome 2"/>
</dbReference>
<comment type="caution">
    <text evidence="1">The sequence shown here is derived from an EMBL/GenBank/DDBJ whole genome shotgun (WGS) entry which is preliminary data.</text>
</comment>
<gene>
    <name evidence="1" type="ORF">QAD02_015864</name>
</gene>
<organism evidence="1 2">
    <name type="scientific">Eretmocerus hayati</name>
    <dbReference type="NCBI Taxonomy" id="131215"/>
    <lineage>
        <taxon>Eukaryota</taxon>
        <taxon>Metazoa</taxon>
        <taxon>Ecdysozoa</taxon>
        <taxon>Arthropoda</taxon>
        <taxon>Hexapoda</taxon>
        <taxon>Insecta</taxon>
        <taxon>Pterygota</taxon>
        <taxon>Neoptera</taxon>
        <taxon>Endopterygota</taxon>
        <taxon>Hymenoptera</taxon>
        <taxon>Apocrita</taxon>
        <taxon>Proctotrupomorpha</taxon>
        <taxon>Chalcidoidea</taxon>
        <taxon>Aphelinidae</taxon>
        <taxon>Aphelininae</taxon>
        <taxon>Eretmocerus</taxon>
    </lineage>
</organism>
<evidence type="ECO:0000313" key="2">
    <source>
        <dbReference type="Proteomes" id="UP001239111"/>
    </source>
</evidence>
<sequence length="657" mass="72779">MLKCLSTCIIFSLLASSSASQNPGGFLWDALSNIVSLGAGGIKFINELFRYESQELSDFTPTNGAEFDFIVIGAGSAGAAIAARLSEVQDVNILLIEAGYHENLIMDIPIIALYLQYFKKLHWNHLTAQSNSSCLGMENRQCKLPFGKVMGGTSVMNAMMATRGTRKNYDEWAAMTGDNSWSYEGMLKYFKKLERHDVTKAPSDSEYHNFDGPVRIADVPYRTSYVHSWIKAGKELGLPAVDYNGKKLIGLNYLQTNIAGGERASSNRAYLHGLNRRKNLKVTMLSHVNKILINPETKNAYGVEFTKLGETINVIAKKEVIVSAGPLGSPQLLMLSGIGPRKHLQSLGIPVLVDAPVGENLMDHLSFIGLNFLTNDTGGIYIPDFIKPDNPSISDWFNFRKGPLTTPTGVEGIGYVNVYHPRNRDVEPNLEFIFGGTAPPYYIYKALGFTDEHNHRSFGGVNAKRGYFIWPVIIQPKSRGKILLKDANPTSHPVVISNYLSHPEDVKIGVKGIKLALGISNTDALQHHGARLNQDPTIGCEHLEFLSDDYWECTLRTLSISLWHHCGTCKMGHQSDETAVVNTKLQVRGIRRLRVADASIIPKIPTAHLNLPTMAIGEKAADIIKCEWGYLLDSSCKITNVNENFDLRRTNLNKLNK</sequence>